<name>A0A382TD21_9ZZZZ</name>
<dbReference type="AlphaFoldDB" id="A0A382TD21"/>
<gene>
    <name evidence="1" type="ORF">METZ01_LOCUS372549</name>
</gene>
<sequence length="27" mass="3147">YWNVDLSNMKDTEINLKVGVVIHSKSR</sequence>
<evidence type="ECO:0000313" key="1">
    <source>
        <dbReference type="EMBL" id="SVD19695.1"/>
    </source>
</evidence>
<feature type="non-terminal residue" evidence="1">
    <location>
        <position position="1"/>
    </location>
</feature>
<accession>A0A382TD21</accession>
<protein>
    <submittedName>
        <fullName evidence="1">Uncharacterized protein</fullName>
    </submittedName>
</protein>
<proteinExistence type="predicted"/>
<dbReference type="EMBL" id="UINC01135506">
    <property type="protein sequence ID" value="SVD19695.1"/>
    <property type="molecule type" value="Genomic_DNA"/>
</dbReference>
<organism evidence="1">
    <name type="scientific">marine metagenome</name>
    <dbReference type="NCBI Taxonomy" id="408172"/>
    <lineage>
        <taxon>unclassified sequences</taxon>
        <taxon>metagenomes</taxon>
        <taxon>ecological metagenomes</taxon>
    </lineage>
</organism>
<reference evidence="1" key="1">
    <citation type="submission" date="2018-05" db="EMBL/GenBank/DDBJ databases">
        <authorList>
            <person name="Lanie J.A."/>
            <person name="Ng W.-L."/>
            <person name="Kazmierczak K.M."/>
            <person name="Andrzejewski T.M."/>
            <person name="Davidsen T.M."/>
            <person name="Wayne K.J."/>
            <person name="Tettelin H."/>
            <person name="Glass J.I."/>
            <person name="Rusch D."/>
            <person name="Podicherti R."/>
            <person name="Tsui H.-C.T."/>
            <person name="Winkler M.E."/>
        </authorList>
    </citation>
    <scope>NUCLEOTIDE SEQUENCE</scope>
</reference>